<evidence type="ECO:0000256" key="3">
    <source>
        <dbReference type="PROSITE-ProRule" id="PRU00169"/>
    </source>
</evidence>
<evidence type="ECO:0000313" key="5">
    <source>
        <dbReference type="EMBL" id="SET59737.1"/>
    </source>
</evidence>
<organism evidence="5 6">
    <name type="scientific">Natronincola peptidivorans</name>
    <dbReference type="NCBI Taxonomy" id="426128"/>
    <lineage>
        <taxon>Bacteria</taxon>
        <taxon>Bacillati</taxon>
        <taxon>Bacillota</taxon>
        <taxon>Clostridia</taxon>
        <taxon>Peptostreptococcales</taxon>
        <taxon>Natronincolaceae</taxon>
        <taxon>Natronincola</taxon>
    </lineage>
</organism>
<dbReference type="InterPro" id="IPR050625">
    <property type="entry name" value="ParA/MinD_ATPase"/>
</dbReference>
<dbReference type="RefSeq" id="WP_090445595.1">
    <property type="nucleotide sequence ID" value="NZ_FOHU01000015.1"/>
</dbReference>
<dbReference type="AlphaFoldDB" id="A0A1I0FQX4"/>
<dbReference type="GO" id="GO:0005829">
    <property type="term" value="C:cytosol"/>
    <property type="evidence" value="ECO:0007669"/>
    <property type="project" value="TreeGrafter"/>
</dbReference>
<dbReference type="Proteomes" id="UP000199568">
    <property type="component" value="Unassembled WGS sequence"/>
</dbReference>
<keyword evidence="6" id="KW-1185">Reference proteome</keyword>
<dbReference type="InterPro" id="IPR025669">
    <property type="entry name" value="AAA_dom"/>
</dbReference>
<dbReference type="STRING" id="426128.SAMN05660297_02883"/>
<dbReference type="GO" id="GO:0009898">
    <property type="term" value="C:cytoplasmic side of plasma membrane"/>
    <property type="evidence" value="ECO:0007669"/>
    <property type="project" value="TreeGrafter"/>
</dbReference>
<dbReference type="OrthoDB" id="9794577at2"/>
<dbReference type="EMBL" id="FOHU01000015">
    <property type="protein sequence ID" value="SET59737.1"/>
    <property type="molecule type" value="Genomic_DNA"/>
</dbReference>
<dbReference type="GO" id="GO:0016887">
    <property type="term" value="F:ATP hydrolysis activity"/>
    <property type="evidence" value="ECO:0007669"/>
    <property type="project" value="TreeGrafter"/>
</dbReference>
<dbReference type="InterPro" id="IPR058245">
    <property type="entry name" value="NreC/VraR/RcsB-like_REC"/>
</dbReference>
<dbReference type="InterPro" id="IPR011006">
    <property type="entry name" value="CheY-like_superfamily"/>
</dbReference>
<dbReference type="Pfam" id="PF13614">
    <property type="entry name" value="AAA_31"/>
    <property type="match status" value="1"/>
</dbReference>
<feature type="modified residue" description="4-aspartylphosphate" evidence="3">
    <location>
        <position position="56"/>
    </location>
</feature>
<dbReference type="CDD" id="cd17535">
    <property type="entry name" value="REC_NarL-like"/>
    <property type="match status" value="1"/>
</dbReference>
<reference evidence="5 6" key="1">
    <citation type="submission" date="2016-10" db="EMBL/GenBank/DDBJ databases">
        <authorList>
            <person name="de Groot N.N."/>
        </authorList>
    </citation>
    <scope>NUCLEOTIDE SEQUENCE [LARGE SCALE GENOMIC DNA]</scope>
    <source>
        <strain evidence="5 6">DSM 18979</strain>
    </source>
</reference>
<protein>
    <recommendedName>
        <fullName evidence="1">Stage 0 sporulation protein A homolog</fullName>
    </recommendedName>
</protein>
<evidence type="ECO:0000256" key="2">
    <source>
        <dbReference type="ARBA" id="ARBA00024867"/>
    </source>
</evidence>
<dbReference type="PANTHER" id="PTHR43384:SF13">
    <property type="entry name" value="SLR0110 PROTEIN"/>
    <property type="match status" value="1"/>
</dbReference>
<dbReference type="GO" id="GO:0051782">
    <property type="term" value="P:negative regulation of cell division"/>
    <property type="evidence" value="ECO:0007669"/>
    <property type="project" value="TreeGrafter"/>
</dbReference>
<dbReference type="InterPro" id="IPR001789">
    <property type="entry name" value="Sig_transdc_resp-reg_receiver"/>
</dbReference>
<dbReference type="SUPFAM" id="SSF52172">
    <property type="entry name" value="CheY-like"/>
    <property type="match status" value="1"/>
</dbReference>
<accession>A0A1I0FQX4</accession>
<sequence>MDKIRVLIADDIMETQGYYGSLLSKAEDIQVVGEVTNGEDAIKKTRQLLPDIIIMDLNMSMMNGIAVTEKITLSNPDVAVIMVNSHEDFQQMKKAMLAGARDCLIKPFQPEDLLDAIRRTYQIEKKRIANFESVKVHHKKQHSNTPQIVTVFGTKGGVGKTTLSVNMAVEMAKKSSRKILLIDLDLQFGDAAIFLNILPKKSIAELAQEKNKLDISLIESYLVPHVSGIKLLPAPLRPEDSELITSDFIMELLTVLRDHYDYIIIDTPPLFHDTVLSALDMSNQIVMVMSMDLPAVKNMKLSLDLLDTLHYKGKIKLILNRASEEFGITPKDVEETLDFHIANQMPSDGKLVVRAANRGVPFVMNKSSAKISRAIEEIAQMVAEDYGYQKELKEVSSKRSGFKRLFS</sequence>
<dbReference type="Pfam" id="PF00072">
    <property type="entry name" value="Response_reg"/>
    <property type="match status" value="1"/>
</dbReference>
<comment type="function">
    <text evidence="2">May play the central regulatory role in sporulation. It may be an element of the effector pathway responsible for the activation of sporulation genes in response to nutritional stress. Spo0A may act in concert with spo0H (a sigma factor) to control the expression of some genes that are critical to the sporulation process.</text>
</comment>
<name>A0A1I0FQX4_9FIRM</name>
<keyword evidence="3" id="KW-0597">Phosphoprotein</keyword>
<dbReference type="PANTHER" id="PTHR43384">
    <property type="entry name" value="SEPTUM SITE-DETERMINING PROTEIN MIND HOMOLOG, CHLOROPLASTIC-RELATED"/>
    <property type="match status" value="1"/>
</dbReference>
<dbReference type="GO" id="GO:0000160">
    <property type="term" value="P:phosphorelay signal transduction system"/>
    <property type="evidence" value="ECO:0007669"/>
    <property type="project" value="InterPro"/>
</dbReference>
<dbReference type="Gene3D" id="3.40.50.2300">
    <property type="match status" value="1"/>
</dbReference>
<dbReference type="SMART" id="SM00448">
    <property type="entry name" value="REC"/>
    <property type="match status" value="1"/>
</dbReference>
<dbReference type="Gene3D" id="3.40.50.300">
    <property type="entry name" value="P-loop containing nucleotide triphosphate hydrolases"/>
    <property type="match status" value="1"/>
</dbReference>
<dbReference type="SUPFAM" id="SSF52540">
    <property type="entry name" value="P-loop containing nucleoside triphosphate hydrolases"/>
    <property type="match status" value="1"/>
</dbReference>
<evidence type="ECO:0000259" key="4">
    <source>
        <dbReference type="PROSITE" id="PS50110"/>
    </source>
</evidence>
<evidence type="ECO:0000256" key="1">
    <source>
        <dbReference type="ARBA" id="ARBA00018672"/>
    </source>
</evidence>
<dbReference type="GO" id="GO:0005524">
    <property type="term" value="F:ATP binding"/>
    <property type="evidence" value="ECO:0007669"/>
    <property type="project" value="TreeGrafter"/>
</dbReference>
<dbReference type="PROSITE" id="PS50110">
    <property type="entry name" value="RESPONSE_REGULATORY"/>
    <property type="match status" value="1"/>
</dbReference>
<proteinExistence type="predicted"/>
<dbReference type="InterPro" id="IPR027417">
    <property type="entry name" value="P-loop_NTPase"/>
</dbReference>
<feature type="domain" description="Response regulatory" evidence="4">
    <location>
        <begin position="5"/>
        <end position="121"/>
    </location>
</feature>
<gene>
    <name evidence="5" type="ORF">SAMN05660297_02883</name>
</gene>
<evidence type="ECO:0000313" key="6">
    <source>
        <dbReference type="Proteomes" id="UP000199568"/>
    </source>
</evidence>